<accession>A0ABY8EAN8</accession>
<proteinExistence type="predicted"/>
<keyword evidence="3" id="KW-1185">Reference proteome</keyword>
<protein>
    <submittedName>
        <fullName evidence="2">Uncharacterized protein</fullName>
    </submittedName>
</protein>
<name>A0ABY8EAN8_9FIRM</name>
<sequence length="262" mass="31185">MKNKTIIINSAIIFIMLILGYKAFVLINENTSDDKIRKDVVYHQTMNNDITDKEIENKVVKILETYYKKEKIRENYKVIIRYETQKEIYKYLDRTEENIKTNDDYKEKYSSYIEYINKIKNDINYGIINVFVEPKDKSEQHTGYTVGLNDKTNEILYSSSWNNIDIYSMSKEELIEYEKQVINNKEADKIARKFLIQNNIIDDKNSSYENLELRHDNYNSNYVTLFYKNKDNDLLNVTINKSTKEVIGFALGIQAQLDYIRI</sequence>
<keyword evidence="1" id="KW-1133">Transmembrane helix</keyword>
<dbReference type="RefSeq" id="WP_277731989.1">
    <property type="nucleotide sequence ID" value="NZ_CP120733.1"/>
</dbReference>
<feature type="transmembrane region" description="Helical" evidence="1">
    <location>
        <begin position="6"/>
        <end position="27"/>
    </location>
</feature>
<organism evidence="2 3">
    <name type="scientific">Tepidibacter hydrothermalis</name>
    <dbReference type="NCBI Taxonomy" id="3036126"/>
    <lineage>
        <taxon>Bacteria</taxon>
        <taxon>Bacillati</taxon>
        <taxon>Bacillota</taxon>
        <taxon>Clostridia</taxon>
        <taxon>Peptostreptococcales</taxon>
        <taxon>Peptostreptococcaceae</taxon>
        <taxon>Tepidibacter</taxon>
    </lineage>
</organism>
<dbReference type="EMBL" id="CP120733">
    <property type="protein sequence ID" value="WFD10011.1"/>
    <property type="molecule type" value="Genomic_DNA"/>
</dbReference>
<reference evidence="2 3" key="1">
    <citation type="submission" date="2023-03" db="EMBL/GenBank/DDBJ databases">
        <title>Complete genome sequence of Tepidibacter sp. SWIR-1, isolated from a deep-sea hydrothermal vent.</title>
        <authorList>
            <person name="Li X."/>
        </authorList>
    </citation>
    <scope>NUCLEOTIDE SEQUENCE [LARGE SCALE GENOMIC DNA]</scope>
    <source>
        <strain evidence="2 3">SWIR-1</strain>
    </source>
</reference>
<evidence type="ECO:0000313" key="3">
    <source>
        <dbReference type="Proteomes" id="UP001222800"/>
    </source>
</evidence>
<keyword evidence="1" id="KW-0472">Membrane</keyword>
<keyword evidence="1" id="KW-0812">Transmembrane</keyword>
<evidence type="ECO:0000313" key="2">
    <source>
        <dbReference type="EMBL" id="WFD10011.1"/>
    </source>
</evidence>
<evidence type="ECO:0000256" key="1">
    <source>
        <dbReference type="SAM" id="Phobius"/>
    </source>
</evidence>
<dbReference type="Proteomes" id="UP001222800">
    <property type="component" value="Chromosome"/>
</dbReference>
<gene>
    <name evidence="2" type="ORF">P4S50_16785</name>
</gene>